<dbReference type="Proteomes" id="UP000257109">
    <property type="component" value="Unassembled WGS sequence"/>
</dbReference>
<accession>A0A371I7R1</accession>
<evidence type="ECO:0000313" key="1">
    <source>
        <dbReference type="EMBL" id="RDY11055.1"/>
    </source>
</evidence>
<name>A0A371I7R1_MUCPR</name>
<gene>
    <name evidence="1" type="ORF">CR513_04329</name>
</gene>
<protein>
    <submittedName>
        <fullName evidence="1">Uncharacterized protein</fullName>
    </submittedName>
</protein>
<sequence length="248" mass="26429">EILGNTLSTVVEYQGQVYGDIEVDAQHISSESSPEGGSNMGCTFTKPNRSAHTPNFRVFSGQLPCFGDGGFGTGGCLGTLGGGLHGTYVELTTVKKRMLKNKKRATLEAISKDVGCEILRSTLSTVVEYQGQLDGDIEVDAQYISSKSSAKAHGSFKISQALKEGAAWGLWWLPESAHTPNFRVFSGQLACFGDGGFGTGGCLGTLGGGLHGTYVELTTVKKRMLRDKRRAALEAIIKDVESCSLLEH</sequence>
<feature type="non-terminal residue" evidence="1">
    <location>
        <position position="1"/>
    </location>
</feature>
<dbReference type="AlphaFoldDB" id="A0A371I7R1"/>
<dbReference type="EMBL" id="QJKJ01000722">
    <property type="protein sequence ID" value="RDY11055.1"/>
    <property type="molecule type" value="Genomic_DNA"/>
</dbReference>
<keyword evidence="2" id="KW-1185">Reference proteome</keyword>
<reference evidence="1" key="1">
    <citation type="submission" date="2018-05" db="EMBL/GenBank/DDBJ databases">
        <title>Draft genome of Mucuna pruriens seed.</title>
        <authorList>
            <person name="Nnadi N.E."/>
            <person name="Vos R."/>
            <person name="Hasami M.H."/>
            <person name="Devisetty U.K."/>
            <person name="Aguiy J.C."/>
        </authorList>
    </citation>
    <scope>NUCLEOTIDE SEQUENCE [LARGE SCALE GENOMIC DNA]</scope>
    <source>
        <strain evidence="1">JCA_2017</strain>
    </source>
</reference>
<proteinExistence type="predicted"/>
<organism evidence="1 2">
    <name type="scientific">Mucuna pruriens</name>
    <name type="common">Velvet bean</name>
    <name type="synonym">Dolichos pruriens</name>
    <dbReference type="NCBI Taxonomy" id="157652"/>
    <lineage>
        <taxon>Eukaryota</taxon>
        <taxon>Viridiplantae</taxon>
        <taxon>Streptophyta</taxon>
        <taxon>Embryophyta</taxon>
        <taxon>Tracheophyta</taxon>
        <taxon>Spermatophyta</taxon>
        <taxon>Magnoliopsida</taxon>
        <taxon>eudicotyledons</taxon>
        <taxon>Gunneridae</taxon>
        <taxon>Pentapetalae</taxon>
        <taxon>rosids</taxon>
        <taxon>fabids</taxon>
        <taxon>Fabales</taxon>
        <taxon>Fabaceae</taxon>
        <taxon>Papilionoideae</taxon>
        <taxon>50 kb inversion clade</taxon>
        <taxon>NPAAA clade</taxon>
        <taxon>indigoferoid/millettioid clade</taxon>
        <taxon>Phaseoleae</taxon>
        <taxon>Mucuna</taxon>
    </lineage>
</organism>
<feature type="non-terminal residue" evidence="1">
    <location>
        <position position="248"/>
    </location>
</feature>
<comment type="caution">
    <text evidence="1">The sequence shown here is derived from an EMBL/GenBank/DDBJ whole genome shotgun (WGS) entry which is preliminary data.</text>
</comment>
<dbReference type="OrthoDB" id="1986227at2759"/>
<evidence type="ECO:0000313" key="2">
    <source>
        <dbReference type="Proteomes" id="UP000257109"/>
    </source>
</evidence>